<dbReference type="Gene3D" id="3.40.50.1010">
    <property type="entry name" value="5'-nuclease"/>
    <property type="match status" value="1"/>
</dbReference>
<dbReference type="Proteomes" id="UP000034701">
    <property type="component" value="Unassembled WGS sequence"/>
</dbReference>
<evidence type="ECO:0000313" key="3">
    <source>
        <dbReference type="Proteomes" id="UP000034701"/>
    </source>
</evidence>
<organism evidence="2 3">
    <name type="scientific">Candidatus Nomurabacteria bacterium GW2011_GWA1_37_20</name>
    <dbReference type="NCBI Taxonomy" id="1618729"/>
    <lineage>
        <taxon>Bacteria</taxon>
        <taxon>Candidatus Nomuraibacteriota</taxon>
    </lineage>
</organism>
<feature type="domain" description="NYN" evidence="1">
    <location>
        <begin position="15"/>
        <end position="152"/>
    </location>
</feature>
<dbReference type="Pfam" id="PF01936">
    <property type="entry name" value="NYN"/>
    <property type="match status" value="1"/>
</dbReference>
<evidence type="ECO:0000259" key="1">
    <source>
        <dbReference type="Pfam" id="PF01936"/>
    </source>
</evidence>
<accession>A0A0G0GME0</accession>
<name>A0A0G0GME0_9BACT</name>
<dbReference type="AlphaFoldDB" id="A0A0G0GME0"/>
<protein>
    <recommendedName>
        <fullName evidence="1">NYN domain-containing protein</fullName>
    </recommendedName>
</protein>
<dbReference type="PANTHER" id="PTHR35458:SF2">
    <property type="entry name" value="SLR0755 PROTEIN"/>
    <property type="match status" value="1"/>
</dbReference>
<comment type="caution">
    <text evidence="2">The sequence shown here is derived from an EMBL/GenBank/DDBJ whole genome shotgun (WGS) entry which is preliminary data.</text>
</comment>
<proteinExistence type="predicted"/>
<dbReference type="PANTHER" id="PTHR35458">
    <property type="entry name" value="SLR0755 PROTEIN"/>
    <property type="match status" value="1"/>
</dbReference>
<dbReference type="InterPro" id="IPR047140">
    <property type="entry name" value="LabA"/>
</dbReference>
<reference evidence="2 3" key="1">
    <citation type="journal article" date="2015" name="Nature">
        <title>rRNA introns, odd ribosomes, and small enigmatic genomes across a large radiation of phyla.</title>
        <authorList>
            <person name="Brown C.T."/>
            <person name="Hug L.A."/>
            <person name="Thomas B.C."/>
            <person name="Sharon I."/>
            <person name="Castelle C.J."/>
            <person name="Singh A."/>
            <person name="Wilkins M.J."/>
            <person name="Williams K.H."/>
            <person name="Banfield J.F."/>
        </authorList>
    </citation>
    <scope>NUCLEOTIDE SEQUENCE [LARGE SCALE GENOMIC DNA]</scope>
</reference>
<gene>
    <name evidence="2" type="ORF">US45_C0024G0003</name>
</gene>
<dbReference type="InterPro" id="IPR021139">
    <property type="entry name" value="NYN"/>
</dbReference>
<dbReference type="GO" id="GO:0004540">
    <property type="term" value="F:RNA nuclease activity"/>
    <property type="evidence" value="ECO:0007669"/>
    <property type="project" value="InterPro"/>
</dbReference>
<sequence>MHKEKGKKEIILRGKTAVFIDWANVYGWKKSLKSEVDISILYKYLKSYKNIGEIYLYFGKDNHPKSEEFLNRAEKIGYKIITKPVKYILIENFETKKIYRRKCDFDMEVCIDVHKKVAENFESFVFFTGDGDFEPLYKLLVELKKQTIVVYTKGHLGREIWNMKNGIFKVELENLIDI</sequence>
<evidence type="ECO:0000313" key="2">
    <source>
        <dbReference type="EMBL" id="KKQ32248.1"/>
    </source>
</evidence>
<dbReference type="EMBL" id="LBTA01000024">
    <property type="protein sequence ID" value="KKQ32248.1"/>
    <property type="molecule type" value="Genomic_DNA"/>
</dbReference>